<reference evidence="2 3" key="1">
    <citation type="journal article" date="2019" name="Fungal Biol. Biotechnol.">
        <title>Draft genome sequence of fastidious pathogen Ceratobasidium theobromae, which causes vascular-streak dieback in Theobroma cacao.</title>
        <authorList>
            <person name="Ali S.S."/>
            <person name="Asman A."/>
            <person name="Shao J."/>
            <person name="Firmansyah A.P."/>
            <person name="Susilo A.W."/>
            <person name="Rosmana A."/>
            <person name="McMahon P."/>
            <person name="Junaid M."/>
            <person name="Guest D."/>
            <person name="Kheng T.Y."/>
            <person name="Meinhardt L.W."/>
            <person name="Bailey B.A."/>
        </authorList>
    </citation>
    <scope>NUCLEOTIDE SEQUENCE [LARGE SCALE GENOMIC DNA]</scope>
    <source>
        <strain evidence="2 3">CT2</strain>
    </source>
</reference>
<feature type="compositionally biased region" description="Basic and acidic residues" evidence="1">
    <location>
        <begin position="591"/>
        <end position="610"/>
    </location>
</feature>
<comment type="caution">
    <text evidence="2">The sequence shown here is derived from an EMBL/GenBank/DDBJ whole genome shotgun (WGS) entry which is preliminary data.</text>
</comment>
<feature type="compositionally biased region" description="Polar residues" evidence="1">
    <location>
        <begin position="643"/>
        <end position="653"/>
    </location>
</feature>
<feature type="compositionally biased region" description="Polar residues" evidence="1">
    <location>
        <begin position="458"/>
        <end position="467"/>
    </location>
</feature>
<feature type="compositionally biased region" description="Acidic residues" evidence="1">
    <location>
        <begin position="418"/>
        <end position="437"/>
    </location>
</feature>
<gene>
    <name evidence="2" type="ORF">CTheo_7293</name>
</gene>
<dbReference type="AlphaFoldDB" id="A0A5N5QCT1"/>
<feature type="region of interest" description="Disordered" evidence="1">
    <location>
        <begin position="111"/>
        <end position="152"/>
    </location>
</feature>
<organism evidence="2 3">
    <name type="scientific">Ceratobasidium theobromae</name>
    <dbReference type="NCBI Taxonomy" id="1582974"/>
    <lineage>
        <taxon>Eukaryota</taxon>
        <taxon>Fungi</taxon>
        <taxon>Dikarya</taxon>
        <taxon>Basidiomycota</taxon>
        <taxon>Agaricomycotina</taxon>
        <taxon>Agaricomycetes</taxon>
        <taxon>Cantharellales</taxon>
        <taxon>Ceratobasidiaceae</taxon>
        <taxon>Ceratobasidium</taxon>
    </lineage>
</organism>
<accession>A0A5N5QCT1</accession>
<feature type="compositionally biased region" description="Acidic residues" evidence="1">
    <location>
        <begin position="565"/>
        <end position="575"/>
    </location>
</feature>
<feature type="region of interest" description="Disordered" evidence="1">
    <location>
        <begin position="565"/>
        <end position="610"/>
    </location>
</feature>
<feature type="region of interest" description="Disordered" evidence="1">
    <location>
        <begin position="256"/>
        <end position="337"/>
    </location>
</feature>
<name>A0A5N5QCT1_9AGAM</name>
<evidence type="ECO:0000256" key="1">
    <source>
        <dbReference type="SAM" id="MobiDB-lite"/>
    </source>
</evidence>
<keyword evidence="3" id="KW-1185">Reference proteome</keyword>
<feature type="compositionally biased region" description="Basic and acidic residues" evidence="1">
    <location>
        <begin position="486"/>
        <end position="495"/>
    </location>
</feature>
<protein>
    <submittedName>
        <fullName evidence="2">Uncharacterized protein</fullName>
    </submittedName>
</protein>
<evidence type="ECO:0000313" key="3">
    <source>
        <dbReference type="Proteomes" id="UP000383932"/>
    </source>
</evidence>
<evidence type="ECO:0000313" key="2">
    <source>
        <dbReference type="EMBL" id="KAB5589256.1"/>
    </source>
</evidence>
<sequence length="764" mass="81537">MASAQVDRLNMSVSTIAPGGTGNAGTEHVAPGSFSSIQDANLLREAALRSRRRKQAASREQPAPTPPAQPIAVSCPLEKHVRLAGDEDVPMEDAVVRPAVVLFESDTTAVDTEDGEILENNQASSSGSSVSETDLRRKTPRPLSDVSDNSATTVSGVEAPKYVRLGLKMTARDLDEAKSLILDLLGLGVTPEYLVDCGVSPQCLAVCFYEMNLRFPLNLDRRQIDLPPFYNLDKHMKDSQRREQIIRQRDRGQLTPKLINITAAGAPEDKGTSISGRSLSPASSNSGNEQSLVDTPPAAPYVDNGQRGINGTQTEADSSPSPAGSTLAREGLNPTTMEDQKRMELLARKAAMDSINKKRAAKNTAILSSNIGQINPQASQLDINDVESAVDALLASVRMDSTPSGQPDEKSGKGSDVSADDGDPLPDYDSDAMVEDELGAHSPSFSDPDFGDKLMDSTLPTNSQHNLSPKPVSSDVATSIPSTSRVRFEAPKEARSSSLPAHPIPIAVPVVARRSRPIASDFIDQAPPRSSSVLSGETERGAPLKRKRSFVDPAVWPKRLVIDLDSSDEDEDEDEGARPSTSGASILNGKDNGERVPSRNGSRDKPANEGRDLAAQMLLEKELQIKAMMQKIKMREMQKKKSASGSGTPIQAAAGNSSTSLVVEASKLSPLLASGSMSAPIMSPRLSALNNTPMETPRFEVPPESVMVPTEKQDSTKVKAPASNDEALPFLNGPLGITVPKLDKGKSKAVEPEGTYEFFALVVS</sequence>
<feature type="compositionally biased region" description="Polar residues" evidence="1">
    <location>
        <begin position="272"/>
        <end position="293"/>
    </location>
</feature>
<feature type="region of interest" description="Disordered" evidence="1">
    <location>
        <begin position="518"/>
        <end position="549"/>
    </location>
</feature>
<dbReference type="EMBL" id="SSOP01000295">
    <property type="protein sequence ID" value="KAB5589256.1"/>
    <property type="molecule type" value="Genomic_DNA"/>
</dbReference>
<feature type="region of interest" description="Disordered" evidence="1">
    <location>
        <begin position="399"/>
        <end position="501"/>
    </location>
</feature>
<feature type="region of interest" description="Disordered" evidence="1">
    <location>
        <begin position="48"/>
        <end position="74"/>
    </location>
</feature>
<dbReference type="OrthoDB" id="3270652at2759"/>
<feature type="region of interest" description="Disordered" evidence="1">
    <location>
        <begin position="632"/>
        <end position="653"/>
    </location>
</feature>
<proteinExistence type="predicted"/>
<feature type="compositionally biased region" description="Polar residues" evidence="1">
    <location>
        <begin position="475"/>
        <end position="485"/>
    </location>
</feature>
<dbReference type="Proteomes" id="UP000383932">
    <property type="component" value="Unassembled WGS sequence"/>
</dbReference>
<feature type="compositionally biased region" description="Polar residues" evidence="1">
    <location>
        <begin position="307"/>
        <end position="324"/>
    </location>
</feature>